<feature type="transmembrane region" description="Helical" evidence="1">
    <location>
        <begin position="48"/>
        <end position="74"/>
    </location>
</feature>
<name>A0A7L5AKP5_9MICO</name>
<keyword evidence="3" id="KW-1185">Reference proteome</keyword>
<keyword evidence="1" id="KW-0812">Transmembrane</keyword>
<evidence type="ECO:0000256" key="1">
    <source>
        <dbReference type="SAM" id="Phobius"/>
    </source>
</evidence>
<proteinExistence type="predicted"/>
<dbReference type="EMBL" id="CP017146">
    <property type="protein sequence ID" value="QHO68879.1"/>
    <property type="molecule type" value="Genomic_DNA"/>
</dbReference>
<evidence type="ECO:0000313" key="2">
    <source>
        <dbReference type="EMBL" id="QHO68879.1"/>
    </source>
</evidence>
<reference evidence="2 3" key="1">
    <citation type="submission" date="2016-09" db="EMBL/GenBank/DDBJ databases">
        <title>Complete genome sequence of microbes from the polar regions.</title>
        <authorList>
            <person name="Liao L."/>
            <person name="Chen B."/>
        </authorList>
    </citation>
    <scope>NUCLEOTIDE SEQUENCE [LARGE SCALE GENOMIC DNA]</scope>
    <source>
        <strain evidence="2 3">ZS314</strain>
    </source>
</reference>
<keyword evidence="1" id="KW-1133">Transmembrane helix</keyword>
<sequence length="85" mass="8954">MKRWIIAAASTLGLSIAALVGVVAYTAIGRARGENWSSLNGPEPVWPAVVGFGAMYVIPISALLLVVLVVSAIVRAYMPRSADRT</sequence>
<dbReference type="KEGG" id="mant:BHD05_03705"/>
<evidence type="ECO:0008006" key="4">
    <source>
        <dbReference type="Google" id="ProtNLM"/>
    </source>
</evidence>
<dbReference type="AlphaFoldDB" id="A0A7L5AKP5"/>
<organism evidence="2 3">
    <name type="scientific">Marisediminicola antarctica</name>
    <dbReference type="NCBI Taxonomy" id="674079"/>
    <lineage>
        <taxon>Bacteria</taxon>
        <taxon>Bacillati</taxon>
        <taxon>Actinomycetota</taxon>
        <taxon>Actinomycetes</taxon>
        <taxon>Micrococcales</taxon>
        <taxon>Microbacteriaceae</taxon>
        <taxon>Marisediminicola</taxon>
    </lineage>
</organism>
<accession>A0A7L5AKP5</accession>
<dbReference type="Proteomes" id="UP000464507">
    <property type="component" value="Chromosome"/>
</dbReference>
<keyword evidence="1" id="KW-0472">Membrane</keyword>
<gene>
    <name evidence="2" type="ORF">BHD05_03705</name>
</gene>
<protein>
    <recommendedName>
        <fullName evidence="4">Multidrug ABC transporter ATPase</fullName>
    </recommendedName>
</protein>
<evidence type="ECO:0000313" key="3">
    <source>
        <dbReference type="Proteomes" id="UP000464507"/>
    </source>
</evidence>